<dbReference type="AlphaFoldDB" id="A0A2C5WVM7"/>
<sequence length="118" mass="12405">MAADCEPSGPGLVAFHPAGAKDARSSLLVTAAAHYAGSYARPRGSYCQRFDRRAALSTSDLPPDPASALWVHGGHALGHLAMHSTLLATQASFSQAESNTMCWMSCSPARIFRSIASD</sequence>
<gene>
    <name evidence="1" type="ORF">CFIMG_002984RA</name>
</gene>
<proteinExistence type="predicted"/>
<keyword evidence="2" id="KW-1185">Reference proteome</keyword>
<evidence type="ECO:0000313" key="2">
    <source>
        <dbReference type="Proteomes" id="UP000222788"/>
    </source>
</evidence>
<protein>
    <submittedName>
        <fullName evidence="1">Uncharacterized protein</fullName>
    </submittedName>
</protein>
<organism evidence="1 2">
    <name type="scientific">Ceratocystis fimbriata CBS 114723</name>
    <dbReference type="NCBI Taxonomy" id="1035309"/>
    <lineage>
        <taxon>Eukaryota</taxon>
        <taxon>Fungi</taxon>
        <taxon>Dikarya</taxon>
        <taxon>Ascomycota</taxon>
        <taxon>Pezizomycotina</taxon>
        <taxon>Sordariomycetes</taxon>
        <taxon>Hypocreomycetidae</taxon>
        <taxon>Microascales</taxon>
        <taxon>Ceratocystidaceae</taxon>
        <taxon>Ceratocystis</taxon>
    </lineage>
</organism>
<dbReference type="EMBL" id="APWK03000161">
    <property type="protein sequence ID" value="PHH49936.1"/>
    <property type="molecule type" value="Genomic_DNA"/>
</dbReference>
<name>A0A2C5WVM7_9PEZI</name>
<comment type="caution">
    <text evidence="1">The sequence shown here is derived from an EMBL/GenBank/DDBJ whole genome shotgun (WGS) entry which is preliminary data.</text>
</comment>
<reference evidence="1 2" key="1">
    <citation type="journal article" date="2013" name="Fungal Biol.">
        <title>Analysis of microsatellite markers in the genome of the plant pathogen Ceratocystis fimbriata.</title>
        <authorList>
            <person name="Simpson M.C."/>
            <person name="Wilken P.M."/>
            <person name="Coetzee M.P."/>
            <person name="Wingfield M.J."/>
            <person name="Wingfield B.D."/>
        </authorList>
    </citation>
    <scope>NUCLEOTIDE SEQUENCE [LARGE SCALE GENOMIC DNA]</scope>
    <source>
        <strain evidence="1 2">CBS 114723</strain>
    </source>
</reference>
<reference evidence="1 2" key="2">
    <citation type="journal article" date="2013" name="IMA Fungus">
        <title>IMA Genome-F 1: Ceratocystis fimbriata: Draft nuclear genome sequence for the plant pathogen, Ceratocystis fimbriata.</title>
        <authorList>
            <person name="Wilken P.M."/>
            <person name="Steenkamp E.T."/>
            <person name="Wingfield M.J."/>
            <person name="de Beer Z.W."/>
            <person name="Wingfield B.D."/>
        </authorList>
    </citation>
    <scope>NUCLEOTIDE SEQUENCE [LARGE SCALE GENOMIC DNA]</scope>
    <source>
        <strain evidence="1 2">CBS 114723</strain>
    </source>
</reference>
<dbReference type="Proteomes" id="UP000222788">
    <property type="component" value="Unassembled WGS sequence"/>
</dbReference>
<accession>A0A2C5WVM7</accession>
<evidence type="ECO:0000313" key="1">
    <source>
        <dbReference type="EMBL" id="PHH49936.1"/>
    </source>
</evidence>